<evidence type="ECO:0000313" key="1">
    <source>
        <dbReference type="EMBL" id="QQP32432.1"/>
    </source>
</evidence>
<evidence type="ECO:0000313" key="2">
    <source>
        <dbReference type="EMBL" id="QQP33207.1"/>
    </source>
</evidence>
<sequence length="213" mass="24072">MWQDIFALDSAFMNPSSERMSANPLYLKRRMQLLSRRRPTTSKRNELSRKKKEYLSLRVELLKRTFKLPSPELLSLKNLSLNESSNSINHHPSSSSIFEEKTPIFDTHSAPISRLSFGRTSSESLFASSLDGSISLVQKLRVFSSRPSLIDAASGIRSFDLSESDEVLIIAEENCLVLRDSATGKVLRSFPDISAFAVRFLPLNNNFLVCLLR</sequence>
<dbReference type="InterPro" id="IPR036322">
    <property type="entry name" value="WD40_repeat_dom_sf"/>
</dbReference>
<feature type="non-terminal residue" evidence="1">
    <location>
        <position position="213"/>
    </location>
</feature>
<name>A0A7T8GM11_CALRO</name>
<keyword evidence="3" id="KW-1185">Reference proteome</keyword>
<dbReference type="EMBL" id="CP045908">
    <property type="protein sequence ID" value="QQP33207.1"/>
    <property type="molecule type" value="Genomic_DNA"/>
</dbReference>
<dbReference type="EMBL" id="CP045909">
    <property type="protein sequence ID" value="QQP32432.1"/>
    <property type="molecule type" value="Genomic_DNA"/>
</dbReference>
<dbReference type="AlphaFoldDB" id="A0A7T8GM11"/>
<organism evidence="1 3">
    <name type="scientific">Caligus rogercresseyi</name>
    <name type="common">Sea louse</name>
    <dbReference type="NCBI Taxonomy" id="217165"/>
    <lineage>
        <taxon>Eukaryota</taxon>
        <taxon>Metazoa</taxon>
        <taxon>Ecdysozoa</taxon>
        <taxon>Arthropoda</taxon>
        <taxon>Crustacea</taxon>
        <taxon>Multicrustacea</taxon>
        <taxon>Hexanauplia</taxon>
        <taxon>Copepoda</taxon>
        <taxon>Siphonostomatoida</taxon>
        <taxon>Caligidae</taxon>
        <taxon>Caligus</taxon>
    </lineage>
</organism>
<dbReference type="Proteomes" id="UP000595437">
    <property type="component" value="Chromosome 19"/>
</dbReference>
<accession>A0A7T8GM11</accession>
<gene>
    <name evidence="2" type="ORF">FKW44_024498</name>
    <name evidence="1" type="ORF">FKW44_024741</name>
</gene>
<dbReference type="Proteomes" id="UP000595437">
    <property type="component" value="Chromosome 20"/>
</dbReference>
<reference evidence="1" key="2">
    <citation type="journal article" name="Sci. Data">
        <title>Chromosome-scale genome assembly of the sea louse Caligus rogercresseyi by SMRT sequencing and Hi-C analysis.</title>
        <authorList>
            <person name="Gallardo-Escarate C."/>
            <person name="Valenzuela-Munoz V."/>
            <person name="Nunez-Acuna G."/>
            <person name="Valenzuela-Miranda D."/>
            <person name="Goncalves A.T."/>
            <person name="Escobar-Sepulveda H."/>
            <person name="Liachko I."/>
            <person name="Nelson B."/>
            <person name="Roberts S."/>
            <person name="Warren W."/>
        </authorList>
    </citation>
    <scope>NUCLEOTIDE SEQUENCE</scope>
    <source>
        <tissue evidence="1">Whole tissue</tissue>
    </source>
</reference>
<dbReference type="Gene3D" id="2.130.10.10">
    <property type="entry name" value="YVTN repeat-like/Quinoprotein amine dehydrogenase"/>
    <property type="match status" value="1"/>
</dbReference>
<evidence type="ECO:0000313" key="3">
    <source>
        <dbReference type="Proteomes" id="UP000595437"/>
    </source>
</evidence>
<dbReference type="SUPFAM" id="SSF50978">
    <property type="entry name" value="WD40 repeat-like"/>
    <property type="match status" value="1"/>
</dbReference>
<reference evidence="3" key="1">
    <citation type="submission" date="2021-01" db="EMBL/GenBank/DDBJ databases">
        <title>Caligus Genome Assembly.</title>
        <authorList>
            <person name="Gallardo-Escarate C."/>
        </authorList>
    </citation>
    <scope>NUCLEOTIDE SEQUENCE [LARGE SCALE GENOMIC DNA]</scope>
</reference>
<dbReference type="OrthoDB" id="1932312at2759"/>
<proteinExistence type="predicted"/>
<dbReference type="InterPro" id="IPR015943">
    <property type="entry name" value="WD40/YVTN_repeat-like_dom_sf"/>
</dbReference>
<protein>
    <submittedName>
        <fullName evidence="1">WD repeatcontaining protein 13like</fullName>
    </submittedName>
</protein>